<evidence type="ECO:0000256" key="2">
    <source>
        <dbReference type="ARBA" id="ARBA00022692"/>
    </source>
</evidence>
<dbReference type="SUPFAM" id="SSF81321">
    <property type="entry name" value="Family A G protein-coupled receptor-like"/>
    <property type="match status" value="1"/>
</dbReference>
<keyword evidence="3 5" id="KW-1133">Transmembrane helix</keyword>
<evidence type="ECO:0000256" key="5">
    <source>
        <dbReference type="SAM" id="Phobius"/>
    </source>
</evidence>
<dbReference type="PROSITE" id="PS50262">
    <property type="entry name" value="G_PROTEIN_RECEP_F1_2"/>
    <property type="match status" value="1"/>
</dbReference>
<dbReference type="CDD" id="cd00637">
    <property type="entry name" value="7tm_classA_rhodopsin-like"/>
    <property type="match status" value="1"/>
</dbReference>
<feature type="domain" description="G-protein coupled receptors family 1 profile" evidence="6">
    <location>
        <begin position="46"/>
        <end position="176"/>
    </location>
</feature>
<gene>
    <name evidence="7" type="primary">Acey_s0107.g3825</name>
    <name evidence="7" type="ORF">Y032_0107g3825</name>
</gene>
<dbReference type="Proteomes" id="UP000024635">
    <property type="component" value="Unassembled WGS sequence"/>
</dbReference>
<dbReference type="Pfam" id="PF00001">
    <property type="entry name" value="7tm_1"/>
    <property type="match status" value="1"/>
</dbReference>
<keyword evidence="4 5" id="KW-0472">Membrane</keyword>
<accession>A0A016TFN8</accession>
<dbReference type="AlphaFoldDB" id="A0A016TFN8"/>
<keyword evidence="8" id="KW-1185">Reference proteome</keyword>
<reference evidence="8" key="1">
    <citation type="journal article" date="2015" name="Nat. Genet.">
        <title>The genome and transcriptome of the zoonotic hookworm Ancylostoma ceylanicum identify infection-specific gene families.</title>
        <authorList>
            <person name="Schwarz E.M."/>
            <person name="Hu Y."/>
            <person name="Antoshechkin I."/>
            <person name="Miller M.M."/>
            <person name="Sternberg P.W."/>
            <person name="Aroian R.V."/>
        </authorList>
    </citation>
    <scope>NUCLEOTIDE SEQUENCE</scope>
    <source>
        <strain evidence="8">HY135</strain>
    </source>
</reference>
<feature type="transmembrane region" description="Helical" evidence="5">
    <location>
        <begin position="24"/>
        <end position="52"/>
    </location>
</feature>
<evidence type="ECO:0000256" key="1">
    <source>
        <dbReference type="ARBA" id="ARBA00004370"/>
    </source>
</evidence>
<dbReference type="GO" id="GO:0004930">
    <property type="term" value="F:G protein-coupled receptor activity"/>
    <property type="evidence" value="ECO:0007669"/>
    <property type="project" value="InterPro"/>
</dbReference>
<organism evidence="7 8">
    <name type="scientific">Ancylostoma ceylanicum</name>
    <dbReference type="NCBI Taxonomy" id="53326"/>
    <lineage>
        <taxon>Eukaryota</taxon>
        <taxon>Metazoa</taxon>
        <taxon>Ecdysozoa</taxon>
        <taxon>Nematoda</taxon>
        <taxon>Chromadorea</taxon>
        <taxon>Rhabditida</taxon>
        <taxon>Rhabditina</taxon>
        <taxon>Rhabditomorpha</taxon>
        <taxon>Strongyloidea</taxon>
        <taxon>Ancylostomatidae</taxon>
        <taxon>Ancylostomatinae</taxon>
        <taxon>Ancylostoma</taxon>
    </lineage>
</organism>
<evidence type="ECO:0000259" key="6">
    <source>
        <dbReference type="PROSITE" id="PS50262"/>
    </source>
</evidence>
<dbReference type="InterPro" id="IPR052665">
    <property type="entry name" value="Neuropeptide-GPCR"/>
</dbReference>
<comment type="caution">
    <text evidence="7">The sequence shown here is derived from an EMBL/GenBank/DDBJ whole genome shotgun (WGS) entry which is preliminary data.</text>
</comment>
<dbReference type="PANTHER" id="PTHR24224">
    <property type="entry name" value="CARDIOACCELERATORY PEPTIDE RECEPTOR-RELATED"/>
    <property type="match status" value="1"/>
</dbReference>
<feature type="transmembrane region" description="Helical" evidence="5">
    <location>
        <begin position="160"/>
        <end position="177"/>
    </location>
</feature>
<proteinExistence type="predicted"/>
<dbReference type="PANTHER" id="PTHR24224:SF37">
    <property type="entry name" value="G-PROTEIN COUPLED RECEPTORS FAMILY 1 PROFILE DOMAIN-CONTAINING PROTEIN"/>
    <property type="match status" value="1"/>
</dbReference>
<comment type="subcellular location">
    <subcellularLocation>
        <location evidence="1">Membrane</location>
    </subcellularLocation>
</comment>
<dbReference type="Gene3D" id="1.20.1070.10">
    <property type="entry name" value="Rhodopsin 7-helix transmembrane proteins"/>
    <property type="match status" value="1"/>
</dbReference>
<dbReference type="OrthoDB" id="5834857at2759"/>
<evidence type="ECO:0000256" key="3">
    <source>
        <dbReference type="ARBA" id="ARBA00022989"/>
    </source>
</evidence>
<sequence>MRIFQMSLNGTHDTEQQVYEPSDLIVSVVFCCYILYTAAIVIGIPCNAFVLFRMCRLSKKCADMYSNGVGLCLFVMAIADIGSLCSILVHYILSIHTETQLVLDYIGTDAVNAVCKIATFSMHISTFVSIWSWLLMSTLRYLSVYHPLLYIRLWKLPTKAMFTVVCSAVICNAWLLVSVENNPSGGCTMRSLFNTQLINKAFLLIEIVGSFVIPTLTIVYVDASVLFGLYFKMNSTKAEELDLRRNISPRSQRHSHYLWRWLVIALIDVGLNAPENLSRLALILGIIEYSDSELFYIYRIVAQVPYYLQFGFNGVYLALFIYDKSTRPARRRVIESVSVDNHHLTERQREAQGLVAVEHNSLCDSGIEDEPCRV</sequence>
<evidence type="ECO:0000313" key="8">
    <source>
        <dbReference type="Proteomes" id="UP000024635"/>
    </source>
</evidence>
<feature type="transmembrane region" description="Helical" evidence="5">
    <location>
        <begin position="64"/>
        <end position="93"/>
    </location>
</feature>
<feature type="transmembrane region" description="Helical" evidence="5">
    <location>
        <begin position="197"/>
        <end position="230"/>
    </location>
</feature>
<dbReference type="GO" id="GO:0016020">
    <property type="term" value="C:membrane"/>
    <property type="evidence" value="ECO:0007669"/>
    <property type="project" value="UniProtKB-SubCell"/>
</dbReference>
<evidence type="ECO:0000256" key="4">
    <source>
        <dbReference type="ARBA" id="ARBA00023136"/>
    </source>
</evidence>
<protein>
    <recommendedName>
        <fullName evidence="6">G-protein coupled receptors family 1 profile domain-containing protein</fullName>
    </recommendedName>
</protein>
<evidence type="ECO:0000313" key="7">
    <source>
        <dbReference type="EMBL" id="EYC01477.1"/>
    </source>
</evidence>
<dbReference type="EMBL" id="JARK01001443">
    <property type="protein sequence ID" value="EYC01477.1"/>
    <property type="molecule type" value="Genomic_DNA"/>
</dbReference>
<keyword evidence="2 5" id="KW-0812">Transmembrane</keyword>
<dbReference type="InterPro" id="IPR017452">
    <property type="entry name" value="GPCR_Rhodpsn_7TM"/>
</dbReference>
<name>A0A016TFN8_9BILA</name>
<dbReference type="InterPro" id="IPR000276">
    <property type="entry name" value="GPCR_Rhodpsn"/>
</dbReference>
<feature type="transmembrane region" description="Helical" evidence="5">
    <location>
        <begin position="304"/>
        <end position="322"/>
    </location>
</feature>